<feature type="transmembrane region" description="Helical" evidence="1">
    <location>
        <begin position="92"/>
        <end position="112"/>
    </location>
</feature>
<dbReference type="Proteomes" id="UP000433493">
    <property type="component" value="Unassembled WGS sequence"/>
</dbReference>
<dbReference type="RefSeq" id="WP_158050763.1">
    <property type="nucleotide sequence ID" value="NZ_WBKB01000001.1"/>
</dbReference>
<reference evidence="2 3" key="1">
    <citation type="submission" date="2019-09" db="EMBL/GenBank/DDBJ databases">
        <title>Phylogeny of genus Pseudoclavibacter and closely related genus.</title>
        <authorList>
            <person name="Li Y."/>
        </authorList>
    </citation>
    <scope>NUCLEOTIDE SEQUENCE [LARGE SCALE GENOMIC DNA]</scope>
    <source>
        <strain evidence="2 3">KCTC 13959</strain>
    </source>
</reference>
<proteinExistence type="predicted"/>
<dbReference type="AlphaFoldDB" id="A0A7J5BH68"/>
<evidence type="ECO:0000313" key="3">
    <source>
        <dbReference type="Proteomes" id="UP000433493"/>
    </source>
</evidence>
<name>A0A7J5BH68_9MICO</name>
<sequence length="144" mass="15338">MTDTMLLGDRIMSWMLWFLVLAGGGLAMPIIYRRDELMPERAFHFGGMALLSAAMGNIPGHGVAQEPQERITSAVAAVQHHSHAGASSGIDFLPGISLLVSVVYFASVAVGLAKHSAKYPFERITSVGSLLAMALMVVVPHPVP</sequence>
<evidence type="ECO:0000256" key="1">
    <source>
        <dbReference type="SAM" id="Phobius"/>
    </source>
</evidence>
<feature type="transmembrane region" description="Helical" evidence="1">
    <location>
        <begin position="12"/>
        <end position="31"/>
    </location>
</feature>
<evidence type="ECO:0000313" key="2">
    <source>
        <dbReference type="EMBL" id="KAB1644759.1"/>
    </source>
</evidence>
<keyword evidence="1" id="KW-1133">Transmembrane helix</keyword>
<keyword evidence="1" id="KW-0812">Transmembrane</keyword>
<comment type="caution">
    <text evidence="2">The sequence shown here is derived from an EMBL/GenBank/DDBJ whole genome shotgun (WGS) entry which is preliminary data.</text>
</comment>
<protein>
    <recommendedName>
        <fullName evidence="4">DUF5134 domain-containing protein</fullName>
    </recommendedName>
</protein>
<keyword evidence="3" id="KW-1185">Reference proteome</keyword>
<organism evidence="2 3">
    <name type="scientific">Gulosibacter chungangensis</name>
    <dbReference type="NCBI Taxonomy" id="979746"/>
    <lineage>
        <taxon>Bacteria</taxon>
        <taxon>Bacillati</taxon>
        <taxon>Actinomycetota</taxon>
        <taxon>Actinomycetes</taxon>
        <taxon>Micrococcales</taxon>
        <taxon>Microbacteriaceae</taxon>
        <taxon>Gulosibacter</taxon>
    </lineage>
</organism>
<feature type="transmembrane region" description="Helical" evidence="1">
    <location>
        <begin position="124"/>
        <end position="143"/>
    </location>
</feature>
<dbReference type="EMBL" id="WBKB01000001">
    <property type="protein sequence ID" value="KAB1644759.1"/>
    <property type="molecule type" value="Genomic_DNA"/>
</dbReference>
<keyword evidence="1" id="KW-0472">Membrane</keyword>
<evidence type="ECO:0008006" key="4">
    <source>
        <dbReference type="Google" id="ProtNLM"/>
    </source>
</evidence>
<gene>
    <name evidence="2" type="ORF">F8O05_00290</name>
</gene>
<accession>A0A7J5BH68</accession>